<feature type="compositionally biased region" description="Basic and acidic residues" evidence="1">
    <location>
        <begin position="51"/>
        <end position="68"/>
    </location>
</feature>
<evidence type="ECO:0000313" key="3">
    <source>
        <dbReference type="EMBL" id="KJY29544.1"/>
    </source>
</evidence>
<dbReference type="AlphaFoldDB" id="A0A0F4J6U0"/>
<feature type="region of interest" description="Disordered" evidence="1">
    <location>
        <begin position="22"/>
        <end position="91"/>
    </location>
</feature>
<keyword evidence="4" id="KW-1185">Reference proteome</keyword>
<evidence type="ECO:0008006" key="5">
    <source>
        <dbReference type="Google" id="ProtNLM"/>
    </source>
</evidence>
<organism evidence="3 4">
    <name type="scientific">Streptomyces katrae</name>
    <dbReference type="NCBI Taxonomy" id="68223"/>
    <lineage>
        <taxon>Bacteria</taxon>
        <taxon>Bacillati</taxon>
        <taxon>Actinomycetota</taxon>
        <taxon>Actinomycetes</taxon>
        <taxon>Kitasatosporales</taxon>
        <taxon>Streptomycetaceae</taxon>
        <taxon>Streptomyces</taxon>
    </lineage>
</organism>
<keyword evidence="2" id="KW-0732">Signal</keyword>
<feature type="chain" id="PRO_5039595900" description="Lipoprotein" evidence="2">
    <location>
        <begin position="19"/>
        <end position="165"/>
    </location>
</feature>
<dbReference type="PATRIC" id="fig|68223.7.peg.467"/>
<protein>
    <recommendedName>
        <fullName evidence="5">Lipoprotein</fullName>
    </recommendedName>
</protein>
<evidence type="ECO:0000256" key="2">
    <source>
        <dbReference type="SAM" id="SignalP"/>
    </source>
</evidence>
<evidence type="ECO:0000313" key="4">
    <source>
        <dbReference type="Proteomes" id="UP000033551"/>
    </source>
</evidence>
<dbReference type="Proteomes" id="UP000033551">
    <property type="component" value="Unassembled WGS sequence"/>
</dbReference>
<sequence length="165" mass="16767">MTMTAAGVVTGLALLVTACTGTGTSGGGKDATGQNAGASGKGDGKSGAGQDADKALQVRKCLREHGIDAPDPQPGQDPRGMTLGTGSEDPEAVKKAFEACGMQAPGTGEMPQEDKDKALKWAKCMRDNGVNIPDPDFKGNAMSATKIPEGQEQAFAEAQKKCQAA</sequence>
<name>A0A0F4J6U0_9ACTN</name>
<reference evidence="3 4" key="1">
    <citation type="submission" date="2015-02" db="EMBL/GenBank/DDBJ databases">
        <authorList>
            <person name="Ju K.-S."/>
            <person name="Doroghazi J.R."/>
            <person name="Metcalf W."/>
        </authorList>
    </citation>
    <scope>NUCLEOTIDE SEQUENCE [LARGE SCALE GENOMIC DNA]</scope>
    <source>
        <strain evidence="3 4">NRRL ISP-5550</strain>
    </source>
</reference>
<comment type="caution">
    <text evidence="3">The sequence shown here is derived from an EMBL/GenBank/DDBJ whole genome shotgun (WGS) entry which is preliminary data.</text>
</comment>
<dbReference type="STRING" id="68223.GCA_002028425_06467"/>
<dbReference type="EMBL" id="JZWV01000635">
    <property type="protein sequence ID" value="KJY29544.1"/>
    <property type="molecule type" value="Genomic_DNA"/>
</dbReference>
<accession>A0A0F4J6U0</accession>
<feature type="signal peptide" evidence="2">
    <location>
        <begin position="1"/>
        <end position="18"/>
    </location>
</feature>
<gene>
    <name evidence="3" type="ORF">VR44_22675</name>
</gene>
<evidence type="ECO:0000256" key="1">
    <source>
        <dbReference type="SAM" id="MobiDB-lite"/>
    </source>
</evidence>
<proteinExistence type="predicted"/>